<reference evidence="5" key="2">
    <citation type="journal article" date="2008" name="Genome Biol.">
        <title>Improved genome assembly and evidence-based global gene model set for the chordate Ciona intestinalis: new insight into intron and operon populations.</title>
        <authorList>
            <person name="Satou Y."/>
            <person name="Mineta K."/>
            <person name="Ogasawara M."/>
            <person name="Sasakura Y."/>
            <person name="Shoguchi E."/>
            <person name="Ueno K."/>
            <person name="Yamada L."/>
            <person name="Matsumoto J."/>
            <person name="Wasserscheid J."/>
            <person name="Dewar K."/>
            <person name="Wiley G.B."/>
            <person name="Macmil S.L."/>
            <person name="Roe B.A."/>
            <person name="Zeller R.W."/>
            <person name="Hastings K.E."/>
            <person name="Lemaire P."/>
            <person name="Lindquist E."/>
            <person name="Endo T."/>
            <person name="Hotta K."/>
            <person name="Inaba K."/>
        </authorList>
    </citation>
    <scope>NUCLEOTIDE SEQUENCE [LARGE SCALE GENOMIC DNA]</scope>
    <source>
        <strain evidence="5">wild type</strain>
    </source>
</reference>
<dbReference type="CDD" id="cd23539">
    <property type="entry name" value="TFP_LU_ECD_CinHb4_like"/>
    <property type="match status" value="1"/>
</dbReference>
<dbReference type="SMART" id="SM00032">
    <property type="entry name" value="CCP"/>
    <property type="match status" value="1"/>
</dbReference>
<reference evidence="6" key="1">
    <citation type="journal article" date="2002" name="Science">
        <title>The draft genome of Ciona intestinalis: insights into chordate and vertebrate origins.</title>
        <authorList>
            <person name="Dehal P."/>
            <person name="Satou Y."/>
            <person name="Campbell R.K."/>
            <person name="Chapman J."/>
            <person name="Degnan B."/>
            <person name="De Tomaso A."/>
            <person name="Davidson B."/>
            <person name="Di Gregorio A."/>
            <person name="Gelpke M."/>
            <person name="Goodstein D.M."/>
            <person name="Harafuji N."/>
            <person name="Hastings K.E."/>
            <person name="Ho I."/>
            <person name="Hotta K."/>
            <person name="Huang W."/>
            <person name="Kawashima T."/>
            <person name="Lemaire P."/>
            <person name="Martinez D."/>
            <person name="Meinertzhagen I.A."/>
            <person name="Necula S."/>
            <person name="Nonaka M."/>
            <person name="Putnam N."/>
            <person name="Rash S."/>
            <person name="Saiga H."/>
            <person name="Satake M."/>
            <person name="Terry A."/>
            <person name="Yamada L."/>
            <person name="Wang H.G."/>
            <person name="Awazu S."/>
            <person name="Azumi K."/>
            <person name="Boore J."/>
            <person name="Branno M."/>
            <person name="Chin-Bow S."/>
            <person name="DeSantis R."/>
            <person name="Doyle S."/>
            <person name="Francino P."/>
            <person name="Keys D.N."/>
            <person name="Haga S."/>
            <person name="Hayashi H."/>
            <person name="Hino K."/>
            <person name="Imai K.S."/>
            <person name="Inaba K."/>
            <person name="Kano S."/>
            <person name="Kobayashi K."/>
            <person name="Kobayashi M."/>
            <person name="Lee B.I."/>
            <person name="Makabe K.W."/>
            <person name="Manohar C."/>
            <person name="Matassi G."/>
            <person name="Medina M."/>
            <person name="Mochizuki Y."/>
            <person name="Mount S."/>
            <person name="Morishita T."/>
            <person name="Miura S."/>
            <person name="Nakayama A."/>
            <person name="Nishizaka S."/>
            <person name="Nomoto H."/>
            <person name="Ohta F."/>
            <person name="Oishi K."/>
            <person name="Rigoutsos I."/>
            <person name="Sano M."/>
            <person name="Sasaki A."/>
            <person name="Sasakura Y."/>
            <person name="Shoguchi E."/>
            <person name="Shin-i T."/>
            <person name="Spagnuolo A."/>
            <person name="Stainier D."/>
            <person name="Suzuki M.M."/>
            <person name="Tassy O."/>
            <person name="Takatori N."/>
            <person name="Tokuoka M."/>
            <person name="Yagi K."/>
            <person name="Yoshizaki F."/>
            <person name="Wada S."/>
            <person name="Zhang C."/>
            <person name="Hyatt P.D."/>
            <person name="Larimer F."/>
            <person name="Detter C."/>
            <person name="Doggett N."/>
            <person name="Glavina T."/>
            <person name="Hawkins T."/>
            <person name="Richardson P."/>
            <person name="Lucas S."/>
            <person name="Kohara Y."/>
            <person name="Levine M."/>
            <person name="Satoh N."/>
            <person name="Rokhsar D.S."/>
        </authorList>
    </citation>
    <scope>NUCLEOTIDE SEQUENCE [LARGE SCALE GENOMIC DNA]</scope>
</reference>
<evidence type="ECO:0000259" key="4">
    <source>
        <dbReference type="PROSITE" id="PS50923"/>
    </source>
</evidence>
<dbReference type="CDD" id="cd00033">
    <property type="entry name" value="CCP"/>
    <property type="match status" value="1"/>
</dbReference>
<comment type="caution">
    <text evidence="2">Lacks conserved residue(s) required for the propagation of feature annotation.</text>
</comment>
<evidence type="ECO:0000256" key="3">
    <source>
        <dbReference type="SAM" id="SignalP"/>
    </source>
</evidence>
<feature type="chain" id="PRO_5003577816" description="Sushi domain-containing protein" evidence="3">
    <location>
        <begin position="25"/>
        <end position="220"/>
    </location>
</feature>
<reference evidence="5" key="3">
    <citation type="submission" date="2025-08" db="UniProtKB">
        <authorList>
            <consortium name="Ensembl"/>
        </authorList>
    </citation>
    <scope>IDENTIFICATION</scope>
</reference>
<dbReference type="HOGENOM" id="CLU_109625_0_0_1"/>
<keyword evidence="2" id="KW-0768">Sushi</keyword>
<dbReference type="SUPFAM" id="SSF57302">
    <property type="entry name" value="Snake toxin-like"/>
    <property type="match status" value="1"/>
</dbReference>
<evidence type="ECO:0000256" key="2">
    <source>
        <dbReference type="PROSITE-ProRule" id="PRU00302"/>
    </source>
</evidence>
<evidence type="ECO:0000256" key="1">
    <source>
        <dbReference type="ARBA" id="ARBA00023157"/>
    </source>
</evidence>
<dbReference type="InterPro" id="IPR045860">
    <property type="entry name" value="Snake_toxin-like_sf"/>
</dbReference>
<feature type="disulfide bond" evidence="2">
    <location>
        <begin position="158"/>
        <end position="185"/>
    </location>
</feature>
<feature type="signal peptide" evidence="3">
    <location>
        <begin position="1"/>
        <end position="24"/>
    </location>
</feature>
<dbReference type="AlphaFoldDB" id="H2XTM8"/>
<name>H2XTM8_CIOIN</name>
<protein>
    <recommendedName>
        <fullName evidence="4">Sushi domain-containing protein</fullName>
    </recommendedName>
</protein>
<dbReference type="SUPFAM" id="SSF57535">
    <property type="entry name" value="Complement control module/SCR domain"/>
    <property type="match status" value="1"/>
</dbReference>
<sequence>MDPNIKCIGRILLVLYAVVAVGKALQCITCDNAKSHEECDKRGRVVTCNKNEEMCAIEERKVNQGPEKLIFKHCKQPLACSNNERQNPRPAWWPTQCNSRAVNSVCRCCCSGDLCNQGANTCFNRVANVCLPPRTNPRNGKVTCSDGNKIGSSCSFTCDAGHVMSGSKTSECGQDGTWSSPTPSCGPITCPRLSAGNKRIDDCSNGNHVGSVCRFTCEAG</sequence>
<reference evidence="5" key="4">
    <citation type="submission" date="2025-09" db="UniProtKB">
        <authorList>
            <consortium name="Ensembl"/>
        </authorList>
    </citation>
    <scope>IDENTIFICATION</scope>
</reference>
<feature type="domain" description="Sushi" evidence="4">
    <location>
        <begin position="128"/>
        <end position="187"/>
    </location>
</feature>
<organism evidence="5 6">
    <name type="scientific">Ciona intestinalis</name>
    <name type="common">Transparent sea squirt</name>
    <name type="synonym">Ascidia intestinalis</name>
    <dbReference type="NCBI Taxonomy" id="7719"/>
    <lineage>
        <taxon>Eukaryota</taxon>
        <taxon>Metazoa</taxon>
        <taxon>Chordata</taxon>
        <taxon>Tunicata</taxon>
        <taxon>Ascidiacea</taxon>
        <taxon>Phlebobranchia</taxon>
        <taxon>Cionidae</taxon>
        <taxon>Ciona</taxon>
    </lineage>
</organism>
<dbReference type="Ensembl" id="ENSCINT00000036244.1">
    <property type="protein sequence ID" value="ENSCINP00000033012.1"/>
    <property type="gene ID" value="ENSCING00000023558.1"/>
</dbReference>
<evidence type="ECO:0000313" key="6">
    <source>
        <dbReference type="Proteomes" id="UP000008144"/>
    </source>
</evidence>
<dbReference type="Gene3D" id="2.10.70.10">
    <property type="entry name" value="Complement Module, domain 1"/>
    <property type="match status" value="1"/>
</dbReference>
<keyword evidence="3" id="KW-0732">Signal</keyword>
<evidence type="ECO:0000313" key="5">
    <source>
        <dbReference type="Ensembl" id="ENSCINP00000033012.1"/>
    </source>
</evidence>
<accession>H2XTM8</accession>
<dbReference type="InterPro" id="IPR035976">
    <property type="entry name" value="Sushi/SCR/CCP_sf"/>
</dbReference>
<keyword evidence="6" id="KW-1185">Reference proteome</keyword>
<dbReference type="InterPro" id="IPR000436">
    <property type="entry name" value="Sushi_SCR_CCP_dom"/>
</dbReference>
<dbReference type="Proteomes" id="UP000008144">
    <property type="component" value="Chromosome 11"/>
</dbReference>
<keyword evidence="1 2" id="KW-1015">Disulfide bond</keyword>
<dbReference type="Pfam" id="PF00084">
    <property type="entry name" value="Sushi"/>
    <property type="match status" value="1"/>
</dbReference>
<dbReference type="GeneTree" id="ENSGT00940000164806"/>
<dbReference type="EMBL" id="EAAA01000644">
    <property type="status" value="NOT_ANNOTATED_CDS"/>
    <property type="molecule type" value="Genomic_DNA"/>
</dbReference>
<dbReference type="Gene3D" id="2.10.60.10">
    <property type="entry name" value="CD59"/>
    <property type="match status" value="1"/>
</dbReference>
<dbReference type="PROSITE" id="PS50923">
    <property type="entry name" value="SUSHI"/>
    <property type="match status" value="1"/>
</dbReference>
<dbReference type="InParanoid" id="H2XTM8"/>
<proteinExistence type="predicted"/>